<evidence type="ECO:0000313" key="6">
    <source>
        <dbReference type="EMBL" id="TWT85169.1"/>
    </source>
</evidence>
<evidence type="ECO:0000313" key="3">
    <source>
        <dbReference type="EMBL" id="TWT78607.1"/>
    </source>
</evidence>
<dbReference type="EMBL" id="SJPJ01000001">
    <property type="protein sequence ID" value="TWT78607.1"/>
    <property type="molecule type" value="Genomic_DNA"/>
</dbReference>
<gene>
    <name evidence="3" type="ORF">CA13_00030</name>
    <name evidence="4" type="ORF">CA13_00860</name>
    <name evidence="5" type="ORF">CA13_08990</name>
    <name evidence="6" type="ORF">CA13_66510</name>
</gene>
<evidence type="ECO:0000313" key="5">
    <source>
        <dbReference type="EMBL" id="TWT79497.1"/>
    </source>
</evidence>
<evidence type="ECO:0000313" key="4">
    <source>
        <dbReference type="EMBL" id="TWT78690.1"/>
    </source>
</evidence>
<evidence type="ECO:0000256" key="1">
    <source>
        <dbReference type="SAM" id="MobiDB-lite"/>
    </source>
</evidence>
<feature type="compositionally biased region" description="Polar residues" evidence="1">
    <location>
        <begin position="98"/>
        <end position="110"/>
    </location>
</feature>
<keyword evidence="2" id="KW-0472">Membrane</keyword>
<dbReference type="AlphaFoldDB" id="A0A5C5YVR7"/>
<dbReference type="EMBL" id="SJPJ01000001">
    <property type="protein sequence ID" value="TWT79497.1"/>
    <property type="molecule type" value="Genomic_DNA"/>
</dbReference>
<dbReference type="Proteomes" id="UP000315010">
    <property type="component" value="Unassembled WGS sequence"/>
</dbReference>
<organism evidence="3 7">
    <name type="scientific">Novipirellula herctigrandis</name>
    <dbReference type="NCBI Taxonomy" id="2527986"/>
    <lineage>
        <taxon>Bacteria</taxon>
        <taxon>Pseudomonadati</taxon>
        <taxon>Planctomycetota</taxon>
        <taxon>Planctomycetia</taxon>
        <taxon>Pirellulales</taxon>
        <taxon>Pirellulaceae</taxon>
        <taxon>Novipirellula</taxon>
    </lineage>
</organism>
<evidence type="ECO:0000256" key="2">
    <source>
        <dbReference type="SAM" id="Phobius"/>
    </source>
</evidence>
<reference evidence="3 7" key="1">
    <citation type="submission" date="2019-02" db="EMBL/GenBank/DDBJ databases">
        <title>Deep-cultivation of Planctomycetes and their phenomic and genomic characterization uncovers novel biology.</title>
        <authorList>
            <person name="Wiegand S."/>
            <person name="Jogler M."/>
            <person name="Boedeker C."/>
            <person name="Pinto D."/>
            <person name="Vollmers J."/>
            <person name="Rivas-Marin E."/>
            <person name="Kohn T."/>
            <person name="Peeters S.H."/>
            <person name="Heuer A."/>
            <person name="Rast P."/>
            <person name="Oberbeckmann S."/>
            <person name="Bunk B."/>
            <person name="Jeske O."/>
            <person name="Meyerdierks A."/>
            <person name="Storesund J.E."/>
            <person name="Kallscheuer N."/>
            <person name="Luecker S."/>
            <person name="Lage O.M."/>
            <person name="Pohl T."/>
            <person name="Merkel B.J."/>
            <person name="Hornburger P."/>
            <person name="Mueller R.-W."/>
            <person name="Bruemmer F."/>
            <person name="Labrenz M."/>
            <person name="Spormann A.M."/>
            <person name="Op Den Camp H."/>
            <person name="Overmann J."/>
            <person name="Amann R."/>
            <person name="Jetten M.S.M."/>
            <person name="Mascher T."/>
            <person name="Medema M.H."/>
            <person name="Devos D.P."/>
            <person name="Kaster A.-K."/>
            <person name="Ovreas L."/>
            <person name="Rohde M."/>
            <person name="Galperin M.Y."/>
            <person name="Jogler C."/>
        </authorList>
    </citation>
    <scope>NUCLEOTIDE SEQUENCE [LARGE SCALE GENOMIC DNA]</scope>
    <source>
        <strain evidence="3 7">CA13</strain>
    </source>
</reference>
<name>A0A5C5YVR7_9BACT</name>
<feature type="transmembrane region" description="Helical" evidence="2">
    <location>
        <begin position="46"/>
        <end position="64"/>
    </location>
</feature>
<feature type="transmembrane region" description="Helical" evidence="2">
    <location>
        <begin position="12"/>
        <end position="31"/>
    </location>
</feature>
<sequence length="110" mass="12412">MTERSLFNVACKLLGLWLMFRAVSAFVWAFLAGRYSEQFLLEPPEAFGWFSGAVALAFGLFLCCRSGWLTQLMFRIDGPLDSERDGSPPRRLMPYSDANDSSDTSMPDEQ</sequence>
<keyword evidence="7" id="KW-1185">Reference proteome</keyword>
<dbReference type="EMBL" id="SJPJ01000001">
    <property type="protein sequence ID" value="TWT85169.1"/>
    <property type="molecule type" value="Genomic_DNA"/>
</dbReference>
<proteinExistence type="predicted"/>
<dbReference type="EMBL" id="SJPJ01000001">
    <property type="protein sequence ID" value="TWT78690.1"/>
    <property type="molecule type" value="Genomic_DNA"/>
</dbReference>
<feature type="region of interest" description="Disordered" evidence="1">
    <location>
        <begin position="80"/>
        <end position="110"/>
    </location>
</feature>
<protein>
    <submittedName>
        <fullName evidence="3">Uncharacterized protein</fullName>
    </submittedName>
</protein>
<keyword evidence="2" id="KW-1133">Transmembrane helix</keyword>
<keyword evidence="2" id="KW-0812">Transmembrane</keyword>
<evidence type="ECO:0000313" key="7">
    <source>
        <dbReference type="Proteomes" id="UP000315010"/>
    </source>
</evidence>
<comment type="caution">
    <text evidence="3">The sequence shown here is derived from an EMBL/GenBank/DDBJ whole genome shotgun (WGS) entry which is preliminary data.</text>
</comment>
<accession>A0A5C5YVR7</accession>